<dbReference type="InterPro" id="IPR004089">
    <property type="entry name" value="MCPsignal_dom"/>
</dbReference>
<dbReference type="SUPFAM" id="SSF55785">
    <property type="entry name" value="PYP-like sensor domain (PAS domain)"/>
    <property type="match status" value="3"/>
</dbReference>
<reference evidence="7" key="2">
    <citation type="journal article" date="2013" name="Mar. Genomics">
        <title>Expression of sulfatases in Rhodopirellula baltica and the diversity of sulfatases in the genus Rhodopirellula.</title>
        <authorList>
            <person name="Wegner C.E."/>
            <person name="Richter-Heitmann T."/>
            <person name="Klindworth A."/>
            <person name="Klockow C."/>
            <person name="Richter M."/>
            <person name="Achstetter T."/>
            <person name="Glockner F.O."/>
            <person name="Harder J."/>
        </authorList>
    </citation>
    <scope>NUCLEOTIDE SEQUENCE [LARGE SCALE GENOMIC DNA]</scope>
    <source>
        <strain evidence="7">6C</strain>
    </source>
</reference>
<keyword evidence="3" id="KW-0812">Transmembrane</keyword>
<keyword evidence="1 2" id="KW-0807">Transducer</keyword>
<dbReference type="GO" id="GO:0007165">
    <property type="term" value="P:signal transduction"/>
    <property type="evidence" value="ECO:0007669"/>
    <property type="project" value="UniProtKB-KW"/>
</dbReference>
<feature type="domain" description="Methyl-accepting transducer" evidence="4">
    <location>
        <begin position="613"/>
        <end position="859"/>
    </location>
</feature>
<dbReference type="SMART" id="SM00283">
    <property type="entry name" value="MA"/>
    <property type="match status" value="1"/>
</dbReference>
<feature type="domain" description="PAS" evidence="5">
    <location>
        <begin position="363"/>
        <end position="414"/>
    </location>
</feature>
<evidence type="ECO:0000313" key="7">
    <source>
        <dbReference type="EMBL" id="EMB15166.1"/>
    </source>
</evidence>
<name>M2A557_9BACT</name>
<dbReference type="NCBIfam" id="TIGR00229">
    <property type="entry name" value="sensory_box"/>
    <property type="match status" value="3"/>
</dbReference>
<dbReference type="InterPro" id="IPR035965">
    <property type="entry name" value="PAS-like_dom_sf"/>
</dbReference>
<dbReference type="PROSITE" id="PS50111">
    <property type="entry name" value="CHEMOTAXIS_TRANSDUC_2"/>
    <property type="match status" value="1"/>
</dbReference>
<evidence type="ECO:0000259" key="6">
    <source>
        <dbReference type="PROSITE" id="PS50113"/>
    </source>
</evidence>
<sequence>MNAKLTTLAVVFAVGFVLFAATTFSTLNAVKIDGPHYNKIVADKNLMADILPPPAFIIESSWLTKKLRDADSPGEIEAIASDFTRLKNEYNESLSRWTDSIDDPQLKLAFLERSQDAAKKFFDVVETELLPAARQHNPEMVSFLVRGELEKHFSDHFAAIRDVVKRNAEIEANDQALATATTRSRTLFLKAVGGLLMIFVAGLTFLLRRDIARQEKENSDYASQIAAVSKSVGMVEFELDGTLIHANSIILDDLEYSLSELQGKSHELLIEPTRNEKEKHAKLWEELRRGNFQVGEFKRITKSGKAIWFQGSFNPVLDASGKPYKVVAFKTNCTEVVQNREKAAELKVREEILNMTCICSESDLKGDITAINDKFVEVSKYSRSELIGHPHSTTRHPDMPKEVFKELWSTIGKGQIFRGKIKNLAKDGTPYYVDACIAPVMGSNGKPRKYIGVRYDITEAEIARQDADGLMNAIDQAYAFIEFDPTGKVTSANENFQRALGYTEDELVGRHHRMFVDPTYANSEEYTKFWKDLAAGHSQTDTFKRLTKSGDEIWIQAVYAPVRDDMGRVYKVVKLAFDVTEAKQAEFQVIEDSKKQEAQASELRDAMNLIGENATALAGASEELSAVSTQMSGNATETSSQANVVSAASEQVSMNVGTVSTGVEEMNAAIREIAKNAADAAQVSQQAVSVANTTNGTIAKLGESSIEIGKVVNVITSIAEQTNLLALNATIEAARAGEAGKGFAVVANEVKELAKETAKATEDISLKIDAIQHDTDGAVTAIREISEVIDQINDISSTIASAVEEQTATANEMGRNVAEASRGAGEIAQNITSVASAAESTTQGASNTQQAAAEMSRMAAELQELVTRFTQQNHASTSHGQRNVVGAPVSVPIPMGALQTV</sequence>
<dbReference type="GO" id="GO:0016020">
    <property type="term" value="C:membrane"/>
    <property type="evidence" value="ECO:0007669"/>
    <property type="project" value="InterPro"/>
</dbReference>
<dbReference type="SMART" id="SM00086">
    <property type="entry name" value="PAC"/>
    <property type="match status" value="3"/>
</dbReference>
<dbReference type="PROSITE" id="PS50113">
    <property type="entry name" value="PAC"/>
    <property type="match status" value="3"/>
</dbReference>
<dbReference type="SMART" id="SM00091">
    <property type="entry name" value="PAS"/>
    <property type="match status" value="3"/>
</dbReference>
<protein>
    <submittedName>
        <fullName evidence="7">Methyl-accepting chemotaxis sensory transducer with Pas/Pac sensor</fullName>
    </submittedName>
</protein>
<gene>
    <name evidence="7" type="ORF">RE6C_04148</name>
</gene>
<dbReference type="PANTHER" id="PTHR32089:SF112">
    <property type="entry name" value="LYSOZYME-LIKE PROTEIN-RELATED"/>
    <property type="match status" value="1"/>
</dbReference>
<evidence type="ECO:0000313" key="8">
    <source>
        <dbReference type="Proteomes" id="UP000011529"/>
    </source>
</evidence>
<feature type="domain" description="PAS" evidence="5">
    <location>
        <begin position="484"/>
        <end position="518"/>
    </location>
</feature>
<evidence type="ECO:0000259" key="4">
    <source>
        <dbReference type="PROSITE" id="PS50111"/>
    </source>
</evidence>
<dbReference type="EMBL" id="ANMO01000192">
    <property type="protein sequence ID" value="EMB15166.1"/>
    <property type="molecule type" value="Genomic_DNA"/>
</dbReference>
<proteinExistence type="predicted"/>
<evidence type="ECO:0000256" key="2">
    <source>
        <dbReference type="PROSITE-ProRule" id="PRU00284"/>
    </source>
</evidence>
<dbReference type="Pfam" id="PF00015">
    <property type="entry name" value="MCPsignal"/>
    <property type="match status" value="1"/>
</dbReference>
<dbReference type="AlphaFoldDB" id="M2A557"/>
<dbReference type="PROSITE" id="PS50112">
    <property type="entry name" value="PAS"/>
    <property type="match status" value="2"/>
</dbReference>
<evidence type="ECO:0000256" key="1">
    <source>
        <dbReference type="ARBA" id="ARBA00023224"/>
    </source>
</evidence>
<evidence type="ECO:0000256" key="3">
    <source>
        <dbReference type="SAM" id="Phobius"/>
    </source>
</evidence>
<dbReference type="Pfam" id="PF08447">
    <property type="entry name" value="PAS_3"/>
    <property type="match status" value="3"/>
</dbReference>
<keyword evidence="3" id="KW-1133">Transmembrane helix</keyword>
<feature type="domain" description="PAC" evidence="6">
    <location>
        <begin position="293"/>
        <end position="345"/>
    </location>
</feature>
<dbReference type="CDD" id="cd11386">
    <property type="entry name" value="MCP_signal"/>
    <property type="match status" value="1"/>
</dbReference>
<dbReference type="SUPFAM" id="SSF58104">
    <property type="entry name" value="Methyl-accepting chemotaxis protein (MCP) signaling domain"/>
    <property type="match status" value="1"/>
</dbReference>
<dbReference type="Gene3D" id="1.10.287.950">
    <property type="entry name" value="Methyl-accepting chemotaxis protein"/>
    <property type="match status" value="1"/>
</dbReference>
<dbReference type="InterPro" id="IPR001610">
    <property type="entry name" value="PAC"/>
</dbReference>
<comment type="caution">
    <text evidence="7">The sequence shown here is derived from an EMBL/GenBank/DDBJ whole genome shotgun (WGS) entry which is preliminary data.</text>
</comment>
<evidence type="ECO:0000259" key="5">
    <source>
        <dbReference type="PROSITE" id="PS50112"/>
    </source>
</evidence>
<dbReference type="Gene3D" id="3.30.450.20">
    <property type="entry name" value="PAS domain"/>
    <property type="match status" value="3"/>
</dbReference>
<keyword evidence="3" id="KW-0472">Membrane</keyword>
<feature type="domain" description="PAC" evidence="6">
    <location>
        <begin position="539"/>
        <end position="591"/>
    </location>
</feature>
<dbReference type="InterPro" id="IPR000014">
    <property type="entry name" value="PAS"/>
</dbReference>
<dbReference type="PANTHER" id="PTHR32089">
    <property type="entry name" value="METHYL-ACCEPTING CHEMOTAXIS PROTEIN MCPB"/>
    <property type="match status" value="1"/>
</dbReference>
<organism evidence="7 8">
    <name type="scientific">Rhodopirellula europaea 6C</name>
    <dbReference type="NCBI Taxonomy" id="1263867"/>
    <lineage>
        <taxon>Bacteria</taxon>
        <taxon>Pseudomonadati</taxon>
        <taxon>Planctomycetota</taxon>
        <taxon>Planctomycetia</taxon>
        <taxon>Pirellulales</taxon>
        <taxon>Pirellulaceae</taxon>
        <taxon>Rhodopirellula</taxon>
    </lineage>
</organism>
<feature type="domain" description="PAC" evidence="6">
    <location>
        <begin position="415"/>
        <end position="469"/>
    </location>
</feature>
<accession>M2A557</accession>
<keyword evidence="8" id="KW-1185">Reference proteome</keyword>
<dbReference type="Proteomes" id="UP000011529">
    <property type="component" value="Unassembled WGS sequence"/>
</dbReference>
<dbReference type="InterPro" id="IPR000700">
    <property type="entry name" value="PAS-assoc_C"/>
</dbReference>
<dbReference type="CDD" id="cd00130">
    <property type="entry name" value="PAS"/>
    <property type="match status" value="3"/>
</dbReference>
<dbReference type="PATRIC" id="fig|1263867.3.peg.4444"/>
<dbReference type="InterPro" id="IPR013655">
    <property type="entry name" value="PAS_fold_3"/>
</dbReference>
<feature type="transmembrane region" description="Helical" evidence="3">
    <location>
        <begin position="187"/>
        <end position="207"/>
    </location>
</feature>
<reference evidence="7" key="1">
    <citation type="submission" date="2012-11" db="EMBL/GenBank/DDBJ databases">
        <title>Permanent draft genomes of Rhodopirellula europaea strain SH398 and 6C.</title>
        <authorList>
            <person name="Richter M."/>
            <person name="Richter-Heitmann T."/>
            <person name="Frank C."/>
            <person name="Harder J."/>
            <person name="Glockner F.O."/>
        </authorList>
    </citation>
    <scope>NUCLEOTIDE SEQUENCE</scope>
    <source>
        <strain evidence="7">6C</strain>
    </source>
</reference>